<comment type="caution">
    <text evidence="1">The sequence shown here is derived from an EMBL/GenBank/DDBJ whole genome shotgun (WGS) entry which is preliminary data.</text>
</comment>
<accession>A0A151HJN0</accession>
<gene>
    <name evidence="1" type="ORF">TGPRC2_289280B</name>
</gene>
<sequence length="37" mass="4120">EALPEIVLITLEDVFEYGRAKSLLIQDAKAKLGSEMK</sequence>
<protein>
    <submittedName>
        <fullName evidence="1">Uncharacterized protein</fullName>
    </submittedName>
</protein>
<name>A0A151HJN0_TOXGO</name>
<dbReference type="VEuPathDB" id="ToxoDB:TGPRC2_289280B"/>
<dbReference type="Proteomes" id="UP000075225">
    <property type="component" value="Unassembled WGS sequence"/>
</dbReference>
<proteinExistence type="predicted"/>
<feature type="non-terminal residue" evidence="1">
    <location>
        <position position="1"/>
    </location>
</feature>
<evidence type="ECO:0000313" key="1">
    <source>
        <dbReference type="EMBL" id="KYK69524.1"/>
    </source>
</evidence>
<dbReference type="AlphaFoldDB" id="A0A151HJN0"/>
<feature type="non-terminal residue" evidence="1">
    <location>
        <position position="37"/>
    </location>
</feature>
<evidence type="ECO:0000313" key="2">
    <source>
        <dbReference type="Proteomes" id="UP000075225"/>
    </source>
</evidence>
<reference evidence="2" key="1">
    <citation type="submission" date="2016-03" db="EMBL/GenBank/DDBJ databases">
        <authorList>
            <person name="Sibley D."/>
            <person name="Venepally P."/>
            <person name="Karamycheva S."/>
            <person name="Hadjithomas M."/>
            <person name="Khan A."/>
            <person name="Brunk B."/>
            <person name="Roos D."/>
            <person name="Caler E."/>
            <person name="Lorenzi H."/>
        </authorList>
    </citation>
    <scope>NUCLEOTIDE SEQUENCE [LARGE SCALE GENOMIC DNA]</scope>
    <source>
        <strain evidence="2">TgCatPRC2</strain>
    </source>
</reference>
<dbReference type="EMBL" id="AHZP02000776">
    <property type="protein sequence ID" value="KYK69524.1"/>
    <property type="molecule type" value="Genomic_DNA"/>
</dbReference>
<organism evidence="1 2">
    <name type="scientific">Toxoplasma gondii TgCatPRC2</name>
    <dbReference type="NCBI Taxonomy" id="1130821"/>
    <lineage>
        <taxon>Eukaryota</taxon>
        <taxon>Sar</taxon>
        <taxon>Alveolata</taxon>
        <taxon>Apicomplexa</taxon>
        <taxon>Conoidasida</taxon>
        <taxon>Coccidia</taxon>
        <taxon>Eucoccidiorida</taxon>
        <taxon>Eimeriorina</taxon>
        <taxon>Sarcocystidae</taxon>
        <taxon>Toxoplasma</taxon>
    </lineage>
</organism>